<dbReference type="Proteomes" id="UP001431209">
    <property type="component" value="Unassembled WGS sequence"/>
</dbReference>
<dbReference type="EMBL" id="JAOPGA020000155">
    <property type="protein sequence ID" value="KAL0477224.1"/>
    <property type="molecule type" value="Genomic_DNA"/>
</dbReference>
<dbReference type="Gene3D" id="3.30.530.20">
    <property type="match status" value="1"/>
</dbReference>
<proteinExistence type="predicted"/>
<keyword evidence="2" id="KW-1185">Reference proteome</keyword>
<dbReference type="InterPro" id="IPR023393">
    <property type="entry name" value="START-like_dom_sf"/>
</dbReference>
<sequence>MYQSKPQQVYRNNSVMVKTTSCCDSSMRIIKRKSPGSSGVAGHVNNFEDEIGTGPAYIDVRDAVCVKVIRDALENFAYSSKPNPIPLYDAIMEFKALPTGIKVVAQSIVQLHLKGDMCDGKITLTMVNDIISAIDDCPFSIPLTLFDKVLNECVLDMSESLEKFLQSSEFDPCMRFLINSQMSPVTSTAMDTSTDDSEHDLDKNLGVLYDPNIIVTNDKDFDRLINDINDVDMWKSVYKSSERTVSVSQNVFFNEGRKNGLKKMMETGIIPFNVDEVFHAYVDKDYIKKIESEISRITEIDYQETHSHAMTVLRFEYKLPFFLRNRDFCLIHILRLTI</sequence>
<reference evidence="1 2" key="1">
    <citation type="submission" date="2024-03" db="EMBL/GenBank/DDBJ databases">
        <title>The Acrasis kona genome and developmental transcriptomes reveal deep origins of eukaryotic multicellular pathways.</title>
        <authorList>
            <person name="Sheikh S."/>
            <person name="Fu C.-J."/>
            <person name="Brown M.W."/>
            <person name="Baldauf S.L."/>
        </authorList>
    </citation>
    <scope>NUCLEOTIDE SEQUENCE [LARGE SCALE GENOMIC DNA]</scope>
    <source>
        <strain evidence="1 2">ATCC MYA-3509</strain>
    </source>
</reference>
<protein>
    <submittedName>
        <fullName evidence="1">Uncharacterized protein</fullName>
    </submittedName>
</protein>
<dbReference type="AlphaFoldDB" id="A0AAW2YKS7"/>
<feature type="non-terminal residue" evidence="1">
    <location>
        <position position="338"/>
    </location>
</feature>
<name>A0AAW2YKS7_9EUKA</name>
<dbReference type="SUPFAM" id="SSF55961">
    <property type="entry name" value="Bet v1-like"/>
    <property type="match status" value="1"/>
</dbReference>
<accession>A0AAW2YKS7</accession>
<gene>
    <name evidence="1" type="ORF">AKO1_005861</name>
</gene>
<evidence type="ECO:0000313" key="2">
    <source>
        <dbReference type="Proteomes" id="UP001431209"/>
    </source>
</evidence>
<evidence type="ECO:0000313" key="1">
    <source>
        <dbReference type="EMBL" id="KAL0477224.1"/>
    </source>
</evidence>
<comment type="caution">
    <text evidence="1">The sequence shown here is derived from an EMBL/GenBank/DDBJ whole genome shotgun (WGS) entry which is preliminary data.</text>
</comment>
<organism evidence="1 2">
    <name type="scientific">Acrasis kona</name>
    <dbReference type="NCBI Taxonomy" id="1008807"/>
    <lineage>
        <taxon>Eukaryota</taxon>
        <taxon>Discoba</taxon>
        <taxon>Heterolobosea</taxon>
        <taxon>Tetramitia</taxon>
        <taxon>Eutetramitia</taxon>
        <taxon>Acrasidae</taxon>
        <taxon>Acrasis</taxon>
    </lineage>
</organism>